<evidence type="ECO:0000256" key="1">
    <source>
        <dbReference type="ARBA" id="ARBA00022723"/>
    </source>
</evidence>
<dbReference type="GO" id="GO:0070842">
    <property type="term" value="P:aggresome assembly"/>
    <property type="evidence" value="ECO:0007669"/>
    <property type="project" value="TreeGrafter"/>
</dbReference>
<keyword evidence="1" id="KW-0479">Metal-binding</keyword>
<dbReference type="CDD" id="cd19779">
    <property type="entry name" value="Bbox2_TRIM37_C-VIII"/>
    <property type="match status" value="1"/>
</dbReference>
<dbReference type="GO" id="GO:0005164">
    <property type="term" value="F:tumor necrosis factor receptor binding"/>
    <property type="evidence" value="ECO:0007669"/>
    <property type="project" value="TreeGrafter"/>
</dbReference>
<keyword evidence="5" id="KW-1185">Reference proteome</keyword>
<proteinExistence type="predicted"/>
<dbReference type="AlphaFoldDB" id="A0A3P8HCC0"/>
<evidence type="ECO:0000313" key="4">
    <source>
        <dbReference type="EMBL" id="VDP41066.1"/>
    </source>
</evidence>
<dbReference type="InterPro" id="IPR053003">
    <property type="entry name" value="TRIM_RBCC_E3_ubiq-ligases"/>
</dbReference>
<dbReference type="EMBL" id="UZAI01018896">
    <property type="protein sequence ID" value="VDP41066.1"/>
    <property type="molecule type" value="Genomic_DNA"/>
</dbReference>
<dbReference type="GO" id="GO:0005778">
    <property type="term" value="C:peroxisomal membrane"/>
    <property type="evidence" value="ECO:0007669"/>
    <property type="project" value="TreeGrafter"/>
</dbReference>
<keyword evidence="2" id="KW-0862">Zinc</keyword>
<accession>A0A3P8HCC0</accession>
<dbReference type="PROSITE" id="PS50119">
    <property type="entry name" value="ZF_BBOX"/>
    <property type="match status" value="1"/>
</dbReference>
<dbReference type="SMART" id="SM00336">
    <property type="entry name" value="BBOX"/>
    <property type="match status" value="1"/>
</dbReference>
<gene>
    <name evidence="4" type="ORF">SMRZ_LOCUS21867</name>
</gene>
<dbReference type="Gene3D" id="3.30.40.10">
    <property type="entry name" value="Zinc/RING finger domain, C3HC4 (zinc finger)"/>
    <property type="match status" value="1"/>
</dbReference>
<dbReference type="InterPro" id="IPR000315">
    <property type="entry name" value="Znf_B-box"/>
</dbReference>
<dbReference type="PANTHER" id="PTHR36754">
    <property type="entry name" value="E3 UBIQUITIN-PROTEIN LIGASE TRIM37"/>
    <property type="match status" value="1"/>
</dbReference>
<dbReference type="GO" id="GO:0061630">
    <property type="term" value="F:ubiquitin protein ligase activity"/>
    <property type="evidence" value="ECO:0007669"/>
    <property type="project" value="TreeGrafter"/>
</dbReference>
<name>A0A3P8HCC0_9TREM</name>
<dbReference type="Proteomes" id="UP000277204">
    <property type="component" value="Unassembled WGS sequence"/>
</dbReference>
<evidence type="ECO:0000313" key="5">
    <source>
        <dbReference type="Proteomes" id="UP000277204"/>
    </source>
</evidence>
<keyword evidence="2" id="KW-0863">Zinc-finger</keyword>
<sequence>MSEVFRCFICMEKLNNARLCPHCSKLCCYKCIRVSPFSIMPESVEMDHRNTVSVPSLPGNGKSGASLHIYELINCRWADEVTQQLDNLQSQATSSRSGSGQNDLLGGASVNNTLSASSTEICELHNERLSVFCTTCGYAICHQCALFDNDHEQHSFRPLDDVYNEHVKHIKNEMDQFKRRHLELISLLQDVVSWCFFRSSITLFLLLLLFSSLKLSVN</sequence>
<dbReference type="GO" id="GO:0008270">
    <property type="term" value="F:zinc ion binding"/>
    <property type="evidence" value="ECO:0007669"/>
    <property type="project" value="UniProtKB-KW"/>
</dbReference>
<dbReference type="GO" id="GO:0051865">
    <property type="term" value="P:protein autoubiquitination"/>
    <property type="evidence" value="ECO:0007669"/>
    <property type="project" value="TreeGrafter"/>
</dbReference>
<dbReference type="InterPro" id="IPR013083">
    <property type="entry name" value="Znf_RING/FYVE/PHD"/>
</dbReference>
<dbReference type="PANTHER" id="PTHR36754:SF2">
    <property type="entry name" value="E3 UBIQUITIN-PROTEIN LIGASE TRIM37"/>
    <property type="match status" value="1"/>
</dbReference>
<dbReference type="GO" id="GO:0031625">
    <property type="term" value="F:ubiquitin protein ligase binding"/>
    <property type="evidence" value="ECO:0007669"/>
    <property type="project" value="TreeGrafter"/>
</dbReference>
<organism evidence="4 5">
    <name type="scientific">Schistosoma margrebowiei</name>
    <dbReference type="NCBI Taxonomy" id="48269"/>
    <lineage>
        <taxon>Eukaryota</taxon>
        <taxon>Metazoa</taxon>
        <taxon>Spiralia</taxon>
        <taxon>Lophotrochozoa</taxon>
        <taxon>Platyhelminthes</taxon>
        <taxon>Trematoda</taxon>
        <taxon>Digenea</taxon>
        <taxon>Strigeidida</taxon>
        <taxon>Schistosomatoidea</taxon>
        <taxon>Schistosomatidae</taxon>
        <taxon>Schistosoma</taxon>
    </lineage>
</organism>
<reference evidence="4 5" key="1">
    <citation type="submission" date="2018-11" db="EMBL/GenBank/DDBJ databases">
        <authorList>
            <consortium name="Pathogen Informatics"/>
        </authorList>
    </citation>
    <scope>NUCLEOTIDE SEQUENCE [LARGE SCALE GENOMIC DNA]</scope>
    <source>
        <strain evidence="4 5">Zambia</strain>
    </source>
</reference>
<dbReference type="GO" id="GO:0006513">
    <property type="term" value="P:protein monoubiquitination"/>
    <property type="evidence" value="ECO:0007669"/>
    <property type="project" value="TreeGrafter"/>
</dbReference>
<evidence type="ECO:0000259" key="3">
    <source>
        <dbReference type="PROSITE" id="PS50119"/>
    </source>
</evidence>
<dbReference type="GO" id="GO:0016235">
    <property type="term" value="C:aggresome"/>
    <property type="evidence" value="ECO:0007669"/>
    <property type="project" value="TreeGrafter"/>
</dbReference>
<protein>
    <recommendedName>
        <fullName evidence="3">B box-type domain-containing protein</fullName>
    </recommendedName>
</protein>
<feature type="domain" description="B box-type" evidence="3">
    <location>
        <begin position="117"/>
        <end position="159"/>
    </location>
</feature>
<evidence type="ECO:0000256" key="2">
    <source>
        <dbReference type="PROSITE-ProRule" id="PRU00024"/>
    </source>
</evidence>
<dbReference type="Gene3D" id="3.30.160.60">
    <property type="entry name" value="Classic Zinc Finger"/>
    <property type="match status" value="1"/>
</dbReference>
<dbReference type="SUPFAM" id="SSF57845">
    <property type="entry name" value="B-box zinc-binding domain"/>
    <property type="match status" value="1"/>
</dbReference>
<dbReference type="Pfam" id="PF00643">
    <property type="entry name" value="zf-B_box"/>
    <property type="match status" value="1"/>
</dbReference>